<organism evidence="2 3">
    <name type="scientific">Crotalaria pallida</name>
    <name type="common">Smooth rattlebox</name>
    <name type="synonym">Crotalaria striata</name>
    <dbReference type="NCBI Taxonomy" id="3830"/>
    <lineage>
        <taxon>Eukaryota</taxon>
        <taxon>Viridiplantae</taxon>
        <taxon>Streptophyta</taxon>
        <taxon>Embryophyta</taxon>
        <taxon>Tracheophyta</taxon>
        <taxon>Spermatophyta</taxon>
        <taxon>Magnoliopsida</taxon>
        <taxon>eudicotyledons</taxon>
        <taxon>Gunneridae</taxon>
        <taxon>Pentapetalae</taxon>
        <taxon>rosids</taxon>
        <taxon>fabids</taxon>
        <taxon>Fabales</taxon>
        <taxon>Fabaceae</taxon>
        <taxon>Papilionoideae</taxon>
        <taxon>50 kb inversion clade</taxon>
        <taxon>genistoids sensu lato</taxon>
        <taxon>core genistoids</taxon>
        <taxon>Crotalarieae</taxon>
        <taxon>Crotalaria</taxon>
    </lineage>
</organism>
<dbReference type="EMBL" id="JAYWIO010000005">
    <property type="protein sequence ID" value="KAK7258278.1"/>
    <property type="molecule type" value="Genomic_DNA"/>
</dbReference>
<keyword evidence="3" id="KW-1185">Reference proteome</keyword>
<gene>
    <name evidence="2" type="ORF">RIF29_23849</name>
</gene>
<reference evidence="2 3" key="1">
    <citation type="submission" date="2024-01" db="EMBL/GenBank/DDBJ databases">
        <title>The genomes of 5 underutilized Papilionoideae crops provide insights into root nodulation and disease resistanc.</title>
        <authorList>
            <person name="Yuan L."/>
        </authorList>
    </citation>
    <scope>NUCLEOTIDE SEQUENCE [LARGE SCALE GENOMIC DNA]</scope>
    <source>
        <strain evidence="2">ZHUSHIDOU_FW_LH</strain>
        <tissue evidence="2">Leaf</tissue>
    </source>
</reference>
<proteinExistence type="predicted"/>
<dbReference type="Proteomes" id="UP001372338">
    <property type="component" value="Unassembled WGS sequence"/>
</dbReference>
<evidence type="ECO:0000256" key="1">
    <source>
        <dbReference type="SAM" id="MobiDB-lite"/>
    </source>
</evidence>
<comment type="caution">
    <text evidence="2">The sequence shown here is derived from an EMBL/GenBank/DDBJ whole genome shotgun (WGS) entry which is preliminary data.</text>
</comment>
<evidence type="ECO:0000313" key="3">
    <source>
        <dbReference type="Proteomes" id="UP001372338"/>
    </source>
</evidence>
<name>A0AAN9HW08_CROPI</name>
<dbReference type="AlphaFoldDB" id="A0AAN9HW08"/>
<protein>
    <submittedName>
        <fullName evidence="2">Uncharacterized protein</fullName>
    </submittedName>
</protein>
<accession>A0AAN9HW08</accession>
<feature type="compositionally biased region" description="Basic and acidic residues" evidence="1">
    <location>
        <begin position="102"/>
        <end position="111"/>
    </location>
</feature>
<evidence type="ECO:0000313" key="2">
    <source>
        <dbReference type="EMBL" id="KAK7258278.1"/>
    </source>
</evidence>
<feature type="region of interest" description="Disordered" evidence="1">
    <location>
        <begin position="102"/>
        <end position="123"/>
    </location>
</feature>
<sequence length="123" mass="13835">MNRHFFVVEIGLFICLLSRYDKAGLRSLLYPKLTFGRASACLILKNKQISILVNLNQYSSMKINVVEDSLEGVEAIQHSLMEVEVVEDSGTAFVKSVTKGEGRKAIEKRSNPDLLFPTRKHPP</sequence>